<comment type="similarity">
    <text evidence="1">Belongs to the ABC transporter superfamily.</text>
</comment>
<dbReference type="RefSeq" id="WP_283445474.1">
    <property type="nucleotide sequence ID" value="NZ_FXUL01000036.1"/>
</dbReference>
<dbReference type="PANTHER" id="PTHR42788">
    <property type="entry name" value="TAURINE IMPORT ATP-BINDING PROTEIN-RELATED"/>
    <property type="match status" value="1"/>
</dbReference>
<dbReference type="InterPro" id="IPR003439">
    <property type="entry name" value="ABC_transporter-like_ATP-bd"/>
</dbReference>
<dbReference type="CDD" id="cd03293">
    <property type="entry name" value="ABC_NrtD_SsuB_transporters"/>
    <property type="match status" value="1"/>
</dbReference>
<name>A0ABY1QU28_9BURK</name>
<keyword evidence="3" id="KW-1003">Cell membrane</keyword>
<protein>
    <submittedName>
        <fullName evidence="7">NitT/TauT family transport system ATP-binding protein</fullName>
    </submittedName>
</protein>
<dbReference type="SUPFAM" id="SSF52540">
    <property type="entry name" value="P-loop containing nucleoside triphosphate hydrolases"/>
    <property type="match status" value="1"/>
</dbReference>
<reference evidence="7 8" key="1">
    <citation type="submission" date="2017-05" db="EMBL/GenBank/DDBJ databases">
        <authorList>
            <person name="Varghese N."/>
            <person name="Submissions S."/>
        </authorList>
    </citation>
    <scope>NUCLEOTIDE SEQUENCE [LARGE SCALE GENOMIC DNA]</scope>
    <source>
        <strain evidence="7 8">DSM 26001</strain>
    </source>
</reference>
<proteinExistence type="inferred from homology"/>
<keyword evidence="4" id="KW-0547">Nucleotide-binding</keyword>
<evidence type="ECO:0000256" key="5">
    <source>
        <dbReference type="ARBA" id="ARBA00022840"/>
    </source>
</evidence>
<evidence type="ECO:0000256" key="2">
    <source>
        <dbReference type="ARBA" id="ARBA00022448"/>
    </source>
</evidence>
<comment type="caution">
    <text evidence="7">The sequence shown here is derived from an EMBL/GenBank/DDBJ whole genome shotgun (WGS) entry which is preliminary data.</text>
</comment>
<dbReference type="Proteomes" id="UP001158049">
    <property type="component" value="Unassembled WGS sequence"/>
</dbReference>
<sequence>MTVPAVEARHVRKVYPGERGVLALDSVSLETRPGEFVSILGPSGCGKSTFLRCVAGLETISEGHLAVQGKKVSGPPDNIGMVFQRDALLEWRSVENNILLPIEFKKKATSAYRQKMADLLKLTGLQDFSNRYPQELSGGMRQRAAICRALIDDPALLLMDEPFGALDALTRDQMNVELQRIWLETRNTVLFVTHGIAEAVFLGDRVVVFSPRPGRIAEVLTIDLPRPRKLSVRESPEFGRYCNRIRELFQEMGLISEEKAA</sequence>
<dbReference type="GO" id="GO:0005524">
    <property type="term" value="F:ATP binding"/>
    <property type="evidence" value="ECO:0007669"/>
    <property type="project" value="UniProtKB-KW"/>
</dbReference>
<keyword evidence="5 7" id="KW-0067">ATP-binding</keyword>
<dbReference type="InterPro" id="IPR003593">
    <property type="entry name" value="AAA+_ATPase"/>
</dbReference>
<evidence type="ECO:0000256" key="1">
    <source>
        <dbReference type="ARBA" id="ARBA00005417"/>
    </source>
</evidence>
<keyword evidence="3" id="KW-0472">Membrane</keyword>
<dbReference type="EMBL" id="FXUL01000036">
    <property type="protein sequence ID" value="SMP80479.1"/>
    <property type="molecule type" value="Genomic_DNA"/>
</dbReference>
<organism evidence="7 8">
    <name type="scientific">Noviherbaspirillum suwonense</name>
    <dbReference type="NCBI Taxonomy" id="1224511"/>
    <lineage>
        <taxon>Bacteria</taxon>
        <taxon>Pseudomonadati</taxon>
        <taxon>Pseudomonadota</taxon>
        <taxon>Betaproteobacteria</taxon>
        <taxon>Burkholderiales</taxon>
        <taxon>Oxalobacteraceae</taxon>
        <taxon>Noviherbaspirillum</taxon>
    </lineage>
</organism>
<dbReference type="PROSITE" id="PS00211">
    <property type="entry name" value="ABC_TRANSPORTER_1"/>
    <property type="match status" value="1"/>
</dbReference>
<feature type="domain" description="ABC transporter" evidence="6">
    <location>
        <begin position="6"/>
        <end position="238"/>
    </location>
</feature>
<evidence type="ECO:0000256" key="3">
    <source>
        <dbReference type="ARBA" id="ARBA00022475"/>
    </source>
</evidence>
<dbReference type="PANTHER" id="PTHR42788:SF13">
    <property type="entry name" value="ALIPHATIC SULFONATES IMPORT ATP-BINDING PROTEIN SSUB"/>
    <property type="match status" value="1"/>
</dbReference>
<keyword evidence="8" id="KW-1185">Reference proteome</keyword>
<dbReference type="Pfam" id="PF00005">
    <property type="entry name" value="ABC_tran"/>
    <property type="match status" value="1"/>
</dbReference>
<accession>A0ABY1QU28</accession>
<keyword evidence="2" id="KW-0813">Transport</keyword>
<evidence type="ECO:0000259" key="6">
    <source>
        <dbReference type="PROSITE" id="PS50893"/>
    </source>
</evidence>
<evidence type="ECO:0000313" key="8">
    <source>
        <dbReference type="Proteomes" id="UP001158049"/>
    </source>
</evidence>
<dbReference type="InterPro" id="IPR027417">
    <property type="entry name" value="P-loop_NTPase"/>
</dbReference>
<dbReference type="InterPro" id="IPR050166">
    <property type="entry name" value="ABC_transporter_ATP-bind"/>
</dbReference>
<evidence type="ECO:0000256" key="4">
    <source>
        <dbReference type="ARBA" id="ARBA00022741"/>
    </source>
</evidence>
<evidence type="ECO:0000313" key="7">
    <source>
        <dbReference type="EMBL" id="SMP80479.1"/>
    </source>
</evidence>
<dbReference type="PROSITE" id="PS50893">
    <property type="entry name" value="ABC_TRANSPORTER_2"/>
    <property type="match status" value="1"/>
</dbReference>
<dbReference type="Gene3D" id="3.40.50.300">
    <property type="entry name" value="P-loop containing nucleotide triphosphate hydrolases"/>
    <property type="match status" value="1"/>
</dbReference>
<dbReference type="SMART" id="SM00382">
    <property type="entry name" value="AAA"/>
    <property type="match status" value="1"/>
</dbReference>
<gene>
    <name evidence="7" type="ORF">SAMN06295970_13611</name>
</gene>
<dbReference type="InterPro" id="IPR017871">
    <property type="entry name" value="ABC_transporter-like_CS"/>
</dbReference>